<feature type="transmembrane region" description="Helical" evidence="1">
    <location>
        <begin position="257"/>
        <end position="277"/>
    </location>
</feature>
<evidence type="ECO:0000313" key="2">
    <source>
        <dbReference type="EMBL" id="RZU01701.1"/>
    </source>
</evidence>
<keyword evidence="1" id="KW-1133">Transmembrane helix</keyword>
<keyword evidence="3" id="KW-1185">Reference proteome</keyword>
<feature type="transmembrane region" description="Helical" evidence="1">
    <location>
        <begin position="144"/>
        <end position="166"/>
    </location>
</feature>
<sequence>MLWLVGVMVVASGILWTQRRKAAQREVDRRVERGGLPGERDLVEAALEWYRRRQEILILGVLAGVLVAGAAVVLVHLGMDLGFVPGAVLDFRLLTWLLAATAAFGGFATLINGYRSVRASRADGPRLAALRPRKLSDYLSPIEIAIYDGCVVLPLAGAALGVVVLGTNDHPARGWILIGSGLAAVAVWAIGLLLTRTTLRVNQPSGREAELRWQEALRATTLRDIGSAVLTVAWLLGAAMPMSFEWPSDVPGYVEPLATVLFLVSVALWCTALMVAASRRGLQRVQRVAG</sequence>
<organism evidence="2 3">
    <name type="scientific">Kribbella rubisoli</name>
    <dbReference type="NCBI Taxonomy" id="3075929"/>
    <lineage>
        <taxon>Bacteria</taxon>
        <taxon>Bacillati</taxon>
        <taxon>Actinomycetota</taxon>
        <taxon>Actinomycetes</taxon>
        <taxon>Propionibacteriales</taxon>
        <taxon>Kribbellaceae</taxon>
        <taxon>Kribbella</taxon>
    </lineage>
</organism>
<keyword evidence="1" id="KW-0472">Membrane</keyword>
<reference evidence="2 3" key="1">
    <citation type="journal article" date="2015" name="Stand. Genomic Sci.">
        <title>Genomic Encyclopedia of Bacterial and Archaeal Type Strains, Phase III: the genomes of soil and plant-associated and newly described type strains.</title>
        <authorList>
            <person name="Whitman W.B."/>
            <person name="Woyke T."/>
            <person name="Klenk H.P."/>
            <person name="Zhou Y."/>
            <person name="Lilburn T.G."/>
            <person name="Beck B.J."/>
            <person name="De Vos P."/>
            <person name="Vandamme P."/>
            <person name="Eisen J.A."/>
            <person name="Garrity G."/>
            <person name="Hugenholtz P."/>
            <person name="Kyrpides N.C."/>
        </authorList>
    </citation>
    <scope>NUCLEOTIDE SEQUENCE [LARGE SCALE GENOMIC DNA]</scope>
    <source>
        <strain evidence="2 3">VKM Ac-2540</strain>
    </source>
</reference>
<accession>A0A4Q7VY82</accession>
<dbReference type="EMBL" id="SHKR01000018">
    <property type="protein sequence ID" value="RZU01701.1"/>
    <property type="molecule type" value="Genomic_DNA"/>
</dbReference>
<proteinExistence type="predicted"/>
<comment type="caution">
    <text evidence="2">The sequence shown here is derived from an EMBL/GenBank/DDBJ whole genome shotgun (WGS) entry which is preliminary data.</text>
</comment>
<protein>
    <submittedName>
        <fullName evidence="2">Uncharacterized protein</fullName>
    </submittedName>
</protein>
<gene>
    <name evidence="2" type="ORF">EV645_7797</name>
</gene>
<feature type="transmembrane region" description="Helical" evidence="1">
    <location>
        <begin position="216"/>
        <end position="237"/>
    </location>
</feature>
<evidence type="ECO:0000256" key="1">
    <source>
        <dbReference type="SAM" id="Phobius"/>
    </source>
</evidence>
<keyword evidence="1" id="KW-0812">Transmembrane</keyword>
<feature type="transmembrane region" description="Helical" evidence="1">
    <location>
        <begin position="172"/>
        <end position="195"/>
    </location>
</feature>
<feature type="transmembrane region" description="Helical" evidence="1">
    <location>
        <begin position="91"/>
        <end position="111"/>
    </location>
</feature>
<dbReference type="Proteomes" id="UP000292027">
    <property type="component" value="Unassembled WGS sequence"/>
</dbReference>
<evidence type="ECO:0000313" key="3">
    <source>
        <dbReference type="Proteomes" id="UP000292027"/>
    </source>
</evidence>
<feature type="transmembrane region" description="Helical" evidence="1">
    <location>
        <begin position="56"/>
        <end position="79"/>
    </location>
</feature>
<dbReference type="AlphaFoldDB" id="A0A4Q7VY82"/>
<name>A0A4Q7VY82_9ACTN</name>